<reference evidence="2" key="1">
    <citation type="submission" date="2016-06" db="EMBL/GenBank/DDBJ databases">
        <authorList>
            <person name="Varghese N."/>
            <person name="Submissions Spin"/>
        </authorList>
    </citation>
    <scope>NUCLEOTIDE SEQUENCE [LARGE SCALE GENOMIC DNA]</scope>
    <source>
        <strain evidence="2">DSM 43816</strain>
    </source>
</reference>
<gene>
    <name evidence="1" type="ORF">GA0070618_6631</name>
</gene>
<protein>
    <submittedName>
        <fullName evidence="1">Uncharacterized protein</fullName>
    </submittedName>
</protein>
<name>A0A1C5AAJ9_MICEC</name>
<dbReference type="RefSeq" id="WP_088985119.1">
    <property type="nucleotide sequence ID" value="NZ_LT607413.1"/>
</dbReference>
<dbReference type="InParanoid" id="A0A1C5AAJ9"/>
<keyword evidence="2" id="KW-1185">Reference proteome</keyword>
<evidence type="ECO:0000313" key="1">
    <source>
        <dbReference type="EMBL" id="SCF42237.1"/>
    </source>
</evidence>
<dbReference type="OrthoDB" id="139915at28056"/>
<evidence type="ECO:0000313" key="2">
    <source>
        <dbReference type="Proteomes" id="UP000198253"/>
    </source>
</evidence>
<accession>A0A1C5AAJ9</accession>
<sequence length="141" mass="14605">MTLTPTSALAEAREFVLSLPGAGELDAAALAQQINGIATLLLEYAERPAPDDEIDTDAEPGPLGALSSVPCTVVPSDSAWVDAYQTVRGKRVRLGLVDGSTRPNIVVTPSDARRYAAGILNAADEADGTSRLLFGIGSPQS</sequence>
<dbReference type="EMBL" id="LT607413">
    <property type="protein sequence ID" value="SCF42237.1"/>
    <property type="molecule type" value="Genomic_DNA"/>
</dbReference>
<dbReference type="AlphaFoldDB" id="A0A1C5AAJ9"/>
<organism evidence="1 2">
    <name type="scientific">Micromonospora echinospora</name>
    <name type="common">Micromonospora purpurea</name>
    <dbReference type="NCBI Taxonomy" id="1877"/>
    <lineage>
        <taxon>Bacteria</taxon>
        <taxon>Bacillati</taxon>
        <taxon>Actinomycetota</taxon>
        <taxon>Actinomycetes</taxon>
        <taxon>Micromonosporales</taxon>
        <taxon>Micromonosporaceae</taxon>
        <taxon>Micromonospora</taxon>
    </lineage>
</organism>
<dbReference type="Proteomes" id="UP000198253">
    <property type="component" value="Chromosome I"/>
</dbReference>
<proteinExistence type="predicted"/>